<proteinExistence type="predicted"/>
<name>A0ABX2TKV2_9PROT</name>
<organism evidence="1 2">
    <name type="scientific">Azospirillum oleiclasticum</name>
    <dbReference type="NCBI Taxonomy" id="2735135"/>
    <lineage>
        <taxon>Bacteria</taxon>
        <taxon>Pseudomonadati</taxon>
        <taxon>Pseudomonadota</taxon>
        <taxon>Alphaproteobacteria</taxon>
        <taxon>Rhodospirillales</taxon>
        <taxon>Azospirillaceae</taxon>
        <taxon>Azospirillum</taxon>
    </lineage>
</organism>
<dbReference type="Gene3D" id="3.40.50.2000">
    <property type="entry name" value="Glycogen Phosphorylase B"/>
    <property type="match status" value="1"/>
</dbReference>
<dbReference type="Pfam" id="PF20706">
    <property type="entry name" value="GT4-conflict"/>
    <property type="match status" value="1"/>
</dbReference>
<gene>
    <name evidence="1" type="ORF">HND93_35250</name>
</gene>
<dbReference type="SUPFAM" id="SSF53756">
    <property type="entry name" value="UDP-Glycosyltransferase/glycogen phosphorylase"/>
    <property type="match status" value="1"/>
</dbReference>
<sequence length="396" mass="41501">MIGIDWRIGGAYGWGVFGLNLALDCARPGRRPAVPLAAPMDLDLGPLHARLLAPALAEQRRLDALAAAHPGHALKLDATVLRGLAFDMQPIVPARFAGRHEVGVVFFENTALSRPALERAAAYDRVVAGSGWNAAVLRGLGLGNVVLAPQGVDGTLFHPAPKAGLLGDRFVVFAGGKLEHRKGQDIALTAFRRFHARHPEALLLTAWQNPFPQLGIGMAAGGLVDGDPALLPGGGLDIAGWAQANGLPPGSVIDCGLVPQRHLPVLLREADAALFTNRCEGGTNLVAMEAMACGLPTVLSANTGHLDLIAPDPAAADPAGDTACYPLLRQGPVPPTDRCPGTEGWGESDPDEAVAALEAIHTDRAEARRRGAAAADRMRSWSWAEQIARLTAQLPC</sequence>
<evidence type="ECO:0000313" key="1">
    <source>
        <dbReference type="EMBL" id="NYZ24990.1"/>
    </source>
</evidence>
<dbReference type="RefSeq" id="WP_180286764.1">
    <property type="nucleotide sequence ID" value="NZ_JABFDB010000049.1"/>
</dbReference>
<dbReference type="PANTHER" id="PTHR46656:SF3">
    <property type="entry name" value="PUTATIVE-RELATED"/>
    <property type="match status" value="1"/>
</dbReference>
<dbReference type="EMBL" id="JABFDB010000049">
    <property type="protein sequence ID" value="NYZ24990.1"/>
    <property type="molecule type" value="Genomic_DNA"/>
</dbReference>
<accession>A0ABX2TKV2</accession>
<protein>
    <submittedName>
        <fullName evidence="1">Glycosyltransferase family 4 protein</fullName>
    </submittedName>
</protein>
<comment type="caution">
    <text evidence="1">The sequence shown here is derived from an EMBL/GenBank/DDBJ whole genome shotgun (WGS) entry which is preliminary data.</text>
</comment>
<keyword evidence="2" id="KW-1185">Reference proteome</keyword>
<reference evidence="1 2" key="1">
    <citation type="submission" date="2020-05" db="EMBL/GenBank/DDBJ databases">
        <title>Azospirillum oleiclasticum sp. nov, a nitrogen-fixing and heavy crude oil-emulsifying bacterium isolated from the crude oil of Yumen Oilfield.</title>
        <authorList>
            <person name="Wu D."/>
            <person name="Cai M."/>
            <person name="Zhang X."/>
        </authorList>
    </citation>
    <scope>NUCLEOTIDE SEQUENCE [LARGE SCALE GENOMIC DNA]</scope>
    <source>
        <strain evidence="1 2">ROY-1-1-2</strain>
    </source>
</reference>
<dbReference type="Proteomes" id="UP000584642">
    <property type="component" value="Unassembled WGS sequence"/>
</dbReference>
<dbReference type="PANTHER" id="PTHR46656">
    <property type="entry name" value="PUTATIVE-RELATED"/>
    <property type="match status" value="1"/>
</dbReference>
<evidence type="ECO:0000313" key="2">
    <source>
        <dbReference type="Proteomes" id="UP000584642"/>
    </source>
</evidence>